<accession>V4B3Y6</accession>
<dbReference type="GO" id="GO:0016756">
    <property type="term" value="F:glutathione gamma-glutamylcysteinyltransferase activity"/>
    <property type="evidence" value="ECO:0007669"/>
    <property type="project" value="UniProtKB-EC"/>
</dbReference>
<dbReference type="PROSITE" id="PS51443">
    <property type="entry name" value="PCS"/>
    <property type="match status" value="1"/>
</dbReference>
<dbReference type="GO" id="GO:0098849">
    <property type="term" value="P:cellular detoxification of cadmium ion"/>
    <property type="evidence" value="ECO:0007669"/>
    <property type="project" value="TreeGrafter"/>
</dbReference>
<dbReference type="PANTHER" id="PTHR33447:SF2">
    <property type="entry name" value="GLUTATHIONE GAMMA-GLUTAMYLCYSTEINYLTRANSFERASE"/>
    <property type="match status" value="1"/>
</dbReference>
<keyword evidence="7" id="KW-1185">Reference proteome</keyword>
<dbReference type="OMA" id="NNRTTIF"/>
<dbReference type="AlphaFoldDB" id="V4B3Y6"/>
<dbReference type="InterPro" id="IPR038156">
    <property type="entry name" value="PCS_N_sf"/>
</dbReference>
<dbReference type="InterPro" id="IPR040409">
    <property type="entry name" value="PCS-like"/>
</dbReference>
<gene>
    <name evidence="6" type="ORF">LOTGIDRAFT_146582</name>
</gene>
<dbReference type="Proteomes" id="UP000030746">
    <property type="component" value="Unassembled WGS sequence"/>
</dbReference>
<keyword evidence="4" id="KW-0479">Metal-binding</keyword>
<dbReference type="InterPro" id="IPR007719">
    <property type="entry name" value="PCS_N"/>
</dbReference>
<dbReference type="Pfam" id="PF05023">
    <property type="entry name" value="Phytochelatin"/>
    <property type="match status" value="1"/>
</dbReference>
<dbReference type="SUPFAM" id="SSF54001">
    <property type="entry name" value="Cysteine proteinases"/>
    <property type="match status" value="1"/>
</dbReference>
<dbReference type="CTD" id="20235127"/>
<dbReference type="KEGG" id="lgi:LOTGIDRAFT_146582"/>
<dbReference type="RefSeq" id="XP_009066193.1">
    <property type="nucleotide sequence ID" value="XM_009067945.1"/>
</dbReference>
<evidence type="ECO:0000313" key="7">
    <source>
        <dbReference type="Proteomes" id="UP000030746"/>
    </source>
</evidence>
<keyword evidence="2" id="KW-0104">Cadmium</keyword>
<keyword evidence="3" id="KW-0808">Transferase</keyword>
<evidence type="ECO:0000313" key="6">
    <source>
        <dbReference type="EMBL" id="ESO83119.1"/>
    </source>
</evidence>
<sequence length="230" mass="26075">LFKKTLPSNCISLNSRDGQQIFQESYQSGHSACFFPLVSQFRTQDEPAFCALTSMVMILNALEIDPGSIWKGPWRWYDERMLLGCPPLKVVIRIGMNYDEFLSATVCNKLSVVNVRVDDNSDIRKFRECVQMCTKSDKCFLVATYSRCALNQNGGGHFSPIGGYHPEKDMILLLDTARFKYPPHWISIESLFNAMKVIDDITGNFSFCQLTGTSVTIVQTCVLNIHSNFR</sequence>
<dbReference type="FunFam" id="3.90.70.30:FF:000001">
    <property type="entry name" value="Glutathione gamma-glutamylcysteinyltransferase 1"/>
    <property type="match status" value="1"/>
</dbReference>
<reference evidence="6 7" key="1">
    <citation type="journal article" date="2013" name="Nature">
        <title>Insights into bilaterian evolution from three spiralian genomes.</title>
        <authorList>
            <person name="Simakov O."/>
            <person name="Marletaz F."/>
            <person name="Cho S.J."/>
            <person name="Edsinger-Gonzales E."/>
            <person name="Havlak P."/>
            <person name="Hellsten U."/>
            <person name="Kuo D.H."/>
            <person name="Larsson T."/>
            <person name="Lv J."/>
            <person name="Arendt D."/>
            <person name="Savage R."/>
            <person name="Osoegawa K."/>
            <person name="de Jong P."/>
            <person name="Grimwood J."/>
            <person name="Chapman J.A."/>
            <person name="Shapiro H."/>
            <person name="Aerts A."/>
            <person name="Otillar R.P."/>
            <person name="Terry A.Y."/>
            <person name="Boore J.L."/>
            <person name="Grigoriev I.V."/>
            <person name="Lindberg D.R."/>
            <person name="Seaver E.C."/>
            <person name="Weisblat D.A."/>
            <person name="Putnam N.H."/>
            <person name="Rokhsar D.S."/>
        </authorList>
    </citation>
    <scope>NUCLEOTIDE SEQUENCE [LARGE SCALE GENOMIC DNA]</scope>
</reference>
<dbReference type="EC" id="2.3.2.15" evidence="1"/>
<dbReference type="Gene3D" id="3.90.70.30">
    <property type="entry name" value="Phytochelatin synthase, N-terminal domain"/>
    <property type="match status" value="1"/>
</dbReference>
<dbReference type="GO" id="GO:0046872">
    <property type="term" value="F:metal ion binding"/>
    <property type="evidence" value="ECO:0007669"/>
    <property type="project" value="UniProtKB-KW"/>
</dbReference>
<dbReference type="OrthoDB" id="448954at2759"/>
<dbReference type="GeneID" id="20235127"/>
<dbReference type="GO" id="GO:0046938">
    <property type="term" value="P:phytochelatin biosynthetic process"/>
    <property type="evidence" value="ECO:0007669"/>
    <property type="project" value="InterPro"/>
</dbReference>
<name>V4B3Y6_LOTGI</name>
<protein>
    <recommendedName>
        <fullName evidence="1">glutathione gamma-glutamylcysteinyltransferase</fullName>
        <ecNumber evidence="1">2.3.2.15</ecNumber>
    </recommendedName>
</protein>
<feature type="non-terminal residue" evidence="6">
    <location>
        <position position="1"/>
    </location>
</feature>
<dbReference type="GO" id="GO:0010273">
    <property type="term" value="P:detoxification of copper ion"/>
    <property type="evidence" value="ECO:0007669"/>
    <property type="project" value="TreeGrafter"/>
</dbReference>
<proteinExistence type="predicted"/>
<dbReference type="EMBL" id="KB203780">
    <property type="protein sequence ID" value="ESO83119.1"/>
    <property type="molecule type" value="Genomic_DNA"/>
</dbReference>
<evidence type="ECO:0000256" key="3">
    <source>
        <dbReference type="ARBA" id="ARBA00022679"/>
    </source>
</evidence>
<organism evidence="6 7">
    <name type="scientific">Lottia gigantea</name>
    <name type="common">Giant owl limpet</name>
    <dbReference type="NCBI Taxonomy" id="225164"/>
    <lineage>
        <taxon>Eukaryota</taxon>
        <taxon>Metazoa</taxon>
        <taxon>Spiralia</taxon>
        <taxon>Lophotrochozoa</taxon>
        <taxon>Mollusca</taxon>
        <taxon>Gastropoda</taxon>
        <taxon>Patellogastropoda</taxon>
        <taxon>Lottioidea</taxon>
        <taxon>Lottiidae</taxon>
        <taxon>Lottia</taxon>
    </lineage>
</organism>
<evidence type="ECO:0000256" key="2">
    <source>
        <dbReference type="ARBA" id="ARBA00022539"/>
    </source>
</evidence>
<feature type="domain" description="Peptidase C83" evidence="5">
    <location>
        <begin position="1"/>
        <end position="217"/>
    </location>
</feature>
<evidence type="ECO:0000256" key="4">
    <source>
        <dbReference type="ARBA" id="ARBA00022723"/>
    </source>
</evidence>
<dbReference type="InterPro" id="IPR038765">
    <property type="entry name" value="Papain-like_cys_pep_sf"/>
</dbReference>
<dbReference type="PANTHER" id="PTHR33447">
    <property type="entry name" value="GLUTATHIONE GAMMA-GLUTAMYLCYSTEINYLTRANSFERASE"/>
    <property type="match status" value="1"/>
</dbReference>
<dbReference type="HOGENOM" id="CLU_037385_0_0_1"/>
<evidence type="ECO:0000259" key="5">
    <source>
        <dbReference type="PROSITE" id="PS51443"/>
    </source>
</evidence>
<evidence type="ECO:0000256" key="1">
    <source>
        <dbReference type="ARBA" id="ARBA00012468"/>
    </source>
</evidence>